<evidence type="ECO:0000256" key="1">
    <source>
        <dbReference type="ARBA" id="ARBA00000085"/>
    </source>
</evidence>
<evidence type="ECO:0000256" key="5">
    <source>
        <dbReference type="ARBA" id="ARBA00022777"/>
    </source>
</evidence>
<dbReference type="Pfam" id="PF00072">
    <property type="entry name" value="Response_reg"/>
    <property type="match status" value="1"/>
</dbReference>
<name>A0A8J8WLY0_9EURO</name>
<dbReference type="InterPro" id="IPR001789">
    <property type="entry name" value="Sig_transdc_resp-reg_receiver"/>
</dbReference>
<dbReference type="Gene3D" id="3.30.450.40">
    <property type="match status" value="1"/>
</dbReference>
<dbReference type="InterPro" id="IPR011006">
    <property type="entry name" value="CheY-like_superfamily"/>
</dbReference>
<keyword evidence="4" id="KW-0808">Transferase</keyword>
<dbReference type="InterPro" id="IPR036890">
    <property type="entry name" value="HATPase_C_sf"/>
</dbReference>
<proteinExistence type="predicted"/>
<feature type="domain" description="Histidine kinase" evidence="7">
    <location>
        <begin position="406"/>
        <end position="650"/>
    </location>
</feature>
<dbReference type="InterPro" id="IPR003661">
    <property type="entry name" value="HisK_dim/P_dom"/>
</dbReference>
<dbReference type="EC" id="2.7.13.3" evidence="2"/>
<dbReference type="SMART" id="SM00388">
    <property type="entry name" value="HisKA"/>
    <property type="match status" value="1"/>
</dbReference>
<protein>
    <recommendedName>
        <fullName evidence="2">histidine kinase</fullName>
        <ecNumber evidence="2">2.7.13.3</ecNumber>
    </recommendedName>
</protein>
<dbReference type="InterPro" id="IPR036097">
    <property type="entry name" value="HisK_dim/P_sf"/>
</dbReference>
<feature type="modified residue" description="4-aspartylphosphate" evidence="6">
    <location>
        <position position="912"/>
    </location>
</feature>
<dbReference type="InterPro" id="IPR003594">
    <property type="entry name" value="HATPase_dom"/>
</dbReference>
<dbReference type="CDD" id="cd00082">
    <property type="entry name" value="HisKA"/>
    <property type="match status" value="1"/>
</dbReference>
<dbReference type="SMART" id="SM00387">
    <property type="entry name" value="HATPase_c"/>
    <property type="match status" value="1"/>
</dbReference>
<dbReference type="InterPro" id="IPR029016">
    <property type="entry name" value="GAF-like_dom_sf"/>
</dbReference>
<dbReference type="Gene3D" id="3.30.565.10">
    <property type="entry name" value="Histidine kinase-like ATPase, C-terminal domain"/>
    <property type="match status" value="1"/>
</dbReference>
<evidence type="ECO:0000313" key="9">
    <source>
        <dbReference type="EMBL" id="KAF7719362.1"/>
    </source>
</evidence>
<dbReference type="EMBL" id="WIWV01000006">
    <property type="protein sequence ID" value="KAF7719362.1"/>
    <property type="molecule type" value="Genomic_DNA"/>
</dbReference>
<evidence type="ECO:0000259" key="8">
    <source>
        <dbReference type="PROSITE" id="PS50110"/>
    </source>
</evidence>
<dbReference type="GO" id="GO:0000155">
    <property type="term" value="F:phosphorelay sensor kinase activity"/>
    <property type="evidence" value="ECO:0007669"/>
    <property type="project" value="InterPro"/>
</dbReference>
<keyword evidence="5" id="KW-0418">Kinase</keyword>
<sequence>MAFLPKADGTILRPASVVLPSSRPKVVGPIFDPDNFDKPIKAWSSDDERAFSSESKAFSDHFVPEKPADFSERYLRAHLSEHERLRLSVLWYYARDILQEDEFLAGLQEKAQLAQESTDWEFAVIGILDVDVYIRLATVGLELGILPRGETICAHTVTQPPGNVFLLPSLMEDWRFQRCPYLEDGGLHAYAGVPLRFKTESGPTVSLGSLCVASGQSREPLTKAQHQTLVRLGDWVVSDLVQWTRARRQRDRMRMSALLNTAQSRIDMNKTVSVEPIMEILQQVYPDTAVFLQPSRVTHVELDGLDPIPIEELEKGPWENVEYLEDFIANRNHLPTPADRPARIMSAPCDAISGPSLLVVVTNDFHFVFDDADAWFIQACADALTQMWRKSLLAEAMIAKEKFLRAFSHQLRTPVHGILGSVELLSEELKSRSLTGVDLRASSSKSDAASEKPAVEPSMYLDIIKMAGRDLISIIDNLIMLNKWSDIAMTERQYQVHTLDDLETQVAEHIAQSISGDSRYTCSVFLDQKPQDDHEVTFSTDLTVLRDTLLPLIVNSLQHAPRGIVSITTSISIDTKQLIVDIEDTGKGIPACDQERIFEAYEKVDPHSAGAGLGLTLALKFASLIHGTIQLISSELGRGSHFRATFDQIDCCFSDSPSRPIAQKLDDLPLRFFQLHCESDLRLGDRFASFLSRNGYSRSQSPEDCLIVFEAGYTMDQHHEKLAQIGPDQVAICLVPENQIFQQKENNVIYIRGPFRTSAFHSSLQKAHEYRRVRVAQSNVKSKDQLKESKNIALKEAEEVDAREELASSNATLNGVSQDVQEIASSPPHTSNLNATCLLSASLSPPRTSSRPLTLIVDDNFVNLRVMENYCSKRKLPYLSAMNGIQAVEIFTKHQTKHQDDGDPQIEMIFMDLQMPLCGGVEATRQIRELEDRNDWGKSLIFVMTGQDSPSDRTATELVGVNEYFVKPVVVKQLDRVVKTYFASFMES</sequence>
<dbReference type="PROSITE" id="PS50110">
    <property type="entry name" value="RESPONSE_REGULATORY"/>
    <property type="match status" value="1"/>
</dbReference>
<dbReference type="Pfam" id="PF02518">
    <property type="entry name" value="HATPase_c"/>
    <property type="match status" value="1"/>
</dbReference>
<keyword evidence="3 6" id="KW-0597">Phosphoprotein</keyword>
<dbReference type="SUPFAM" id="SSF55874">
    <property type="entry name" value="ATPase domain of HSP90 chaperone/DNA topoisomerase II/histidine kinase"/>
    <property type="match status" value="1"/>
</dbReference>
<comment type="caution">
    <text evidence="9">The sequence shown here is derived from an EMBL/GenBank/DDBJ whole genome shotgun (WGS) entry which is preliminary data.</text>
</comment>
<dbReference type="CDD" id="cd00075">
    <property type="entry name" value="HATPase"/>
    <property type="match status" value="1"/>
</dbReference>
<dbReference type="SUPFAM" id="SSF47384">
    <property type="entry name" value="Homodimeric domain of signal transducing histidine kinase"/>
    <property type="match status" value="1"/>
</dbReference>
<dbReference type="GO" id="GO:0009927">
    <property type="term" value="F:histidine phosphotransfer kinase activity"/>
    <property type="evidence" value="ECO:0007669"/>
    <property type="project" value="TreeGrafter"/>
</dbReference>
<evidence type="ECO:0000256" key="3">
    <source>
        <dbReference type="ARBA" id="ARBA00022553"/>
    </source>
</evidence>
<dbReference type="OrthoDB" id="21225at2759"/>
<evidence type="ECO:0000256" key="4">
    <source>
        <dbReference type="ARBA" id="ARBA00022679"/>
    </source>
</evidence>
<dbReference type="SUPFAM" id="SSF55781">
    <property type="entry name" value="GAF domain-like"/>
    <property type="match status" value="1"/>
</dbReference>
<evidence type="ECO:0000256" key="2">
    <source>
        <dbReference type="ARBA" id="ARBA00012438"/>
    </source>
</evidence>
<reference evidence="9" key="1">
    <citation type="journal article" date="2020" name="Front. Microbiol.">
        <title>Gene regulatory networks of Penicillium echinulatum 2HH and Penicillium oxalicum 114-2 inferred by a computational biology approach.</title>
        <authorList>
            <person name="Lenz A.R."/>
            <person name="Galan-Vasquez E."/>
            <person name="Balbinot E."/>
            <person name="De Abreu F.P."/>
            <person name="De Oliveira N.S."/>
            <person name="Da Rosa L.O."/>
            <person name="De Avila E Silva S."/>
            <person name="Camassola M."/>
            <person name="Dillon A.J.P."/>
            <person name="Perez-Rueda E."/>
        </authorList>
    </citation>
    <scope>NUCLEOTIDE SEQUENCE</scope>
    <source>
        <strain evidence="9">S1M29</strain>
    </source>
</reference>
<dbReference type="CDD" id="cd17546">
    <property type="entry name" value="REC_hyHK_CKI1_RcsC-like"/>
    <property type="match status" value="1"/>
</dbReference>
<accession>A0A8J8WLY0</accession>
<evidence type="ECO:0000256" key="6">
    <source>
        <dbReference type="PROSITE-ProRule" id="PRU00169"/>
    </source>
</evidence>
<dbReference type="Pfam" id="PF00512">
    <property type="entry name" value="HisKA"/>
    <property type="match status" value="1"/>
</dbReference>
<dbReference type="InterPro" id="IPR004358">
    <property type="entry name" value="Sig_transdc_His_kin-like_C"/>
</dbReference>
<keyword evidence="10" id="KW-1185">Reference proteome</keyword>
<evidence type="ECO:0000313" key="10">
    <source>
        <dbReference type="Proteomes" id="UP000631181"/>
    </source>
</evidence>
<gene>
    <name evidence="9" type="ORF">PECM_006961</name>
</gene>
<dbReference type="Gene3D" id="3.40.50.2300">
    <property type="match status" value="1"/>
</dbReference>
<dbReference type="AlphaFoldDB" id="A0A8J8WLY0"/>
<dbReference type="InterPro" id="IPR005467">
    <property type="entry name" value="His_kinase_dom"/>
</dbReference>
<dbReference type="PANTHER" id="PTHR43047:SF72">
    <property type="entry name" value="OSMOSENSING HISTIDINE PROTEIN KINASE SLN1"/>
    <property type="match status" value="1"/>
</dbReference>
<comment type="catalytic activity">
    <reaction evidence="1">
        <text>ATP + protein L-histidine = ADP + protein N-phospho-L-histidine.</text>
        <dbReference type="EC" id="2.7.13.3"/>
    </reaction>
</comment>
<dbReference type="SMART" id="SM00448">
    <property type="entry name" value="REC"/>
    <property type="match status" value="1"/>
</dbReference>
<feature type="domain" description="Response regulatory" evidence="8">
    <location>
        <begin position="853"/>
        <end position="982"/>
    </location>
</feature>
<evidence type="ECO:0000259" key="7">
    <source>
        <dbReference type="PROSITE" id="PS50109"/>
    </source>
</evidence>
<dbReference type="PANTHER" id="PTHR43047">
    <property type="entry name" value="TWO-COMPONENT HISTIDINE PROTEIN KINASE"/>
    <property type="match status" value="1"/>
</dbReference>
<organism evidence="9 10">
    <name type="scientific">Penicillium ucsense</name>
    <dbReference type="NCBI Taxonomy" id="2839758"/>
    <lineage>
        <taxon>Eukaryota</taxon>
        <taxon>Fungi</taxon>
        <taxon>Dikarya</taxon>
        <taxon>Ascomycota</taxon>
        <taxon>Pezizomycotina</taxon>
        <taxon>Eurotiomycetes</taxon>
        <taxon>Eurotiomycetidae</taxon>
        <taxon>Eurotiales</taxon>
        <taxon>Aspergillaceae</taxon>
        <taxon>Penicillium</taxon>
    </lineage>
</organism>
<dbReference type="PRINTS" id="PR00344">
    <property type="entry name" value="BCTRLSENSOR"/>
</dbReference>
<dbReference type="Proteomes" id="UP000631181">
    <property type="component" value="Unassembled WGS sequence"/>
</dbReference>
<dbReference type="PROSITE" id="PS50109">
    <property type="entry name" value="HIS_KIN"/>
    <property type="match status" value="1"/>
</dbReference>
<dbReference type="Gene3D" id="1.10.287.130">
    <property type="match status" value="1"/>
</dbReference>
<dbReference type="GO" id="GO:0005886">
    <property type="term" value="C:plasma membrane"/>
    <property type="evidence" value="ECO:0007669"/>
    <property type="project" value="TreeGrafter"/>
</dbReference>
<dbReference type="SUPFAM" id="SSF52172">
    <property type="entry name" value="CheY-like"/>
    <property type="match status" value="1"/>
</dbReference>